<evidence type="ECO:0000259" key="3">
    <source>
        <dbReference type="PROSITE" id="PS50113"/>
    </source>
</evidence>
<evidence type="ECO:0000313" key="6">
    <source>
        <dbReference type="EMBL" id="MDT8878881.1"/>
    </source>
</evidence>
<dbReference type="Gene3D" id="3.30.450.40">
    <property type="match status" value="1"/>
</dbReference>
<dbReference type="SUPFAM" id="SSF141868">
    <property type="entry name" value="EAL domain-like"/>
    <property type="match status" value="1"/>
</dbReference>
<dbReference type="PANTHER" id="PTHR44757">
    <property type="entry name" value="DIGUANYLATE CYCLASE DGCP"/>
    <property type="match status" value="1"/>
</dbReference>
<comment type="caution">
    <text evidence="6">The sequence shown here is derived from an EMBL/GenBank/DDBJ whole genome shotgun (WGS) entry which is preliminary data.</text>
</comment>
<dbReference type="SMART" id="SM00091">
    <property type="entry name" value="PAS"/>
    <property type="match status" value="2"/>
</dbReference>
<dbReference type="Gene3D" id="3.30.450.20">
    <property type="entry name" value="PAS domain"/>
    <property type="match status" value="2"/>
</dbReference>
<evidence type="ECO:0000259" key="4">
    <source>
        <dbReference type="PROSITE" id="PS50883"/>
    </source>
</evidence>
<dbReference type="CDD" id="cd01948">
    <property type="entry name" value="EAL"/>
    <property type="match status" value="1"/>
</dbReference>
<dbReference type="InterPro" id="IPR003018">
    <property type="entry name" value="GAF"/>
</dbReference>
<dbReference type="PROSITE" id="PS50887">
    <property type="entry name" value="GGDEF"/>
    <property type="match status" value="1"/>
</dbReference>
<dbReference type="PROSITE" id="PS50883">
    <property type="entry name" value="EAL"/>
    <property type="match status" value="1"/>
</dbReference>
<dbReference type="Gene3D" id="3.20.20.450">
    <property type="entry name" value="EAL domain"/>
    <property type="match status" value="1"/>
</dbReference>
<evidence type="ECO:0000313" key="7">
    <source>
        <dbReference type="Proteomes" id="UP001255917"/>
    </source>
</evidence>
<feature type="compositionally biased region" description="Basic and acidic residues" evidence="1">
    <location>
        <begin position="887"/>
        <end position="912"/>
    </location>
</feature>
<dbReference type="Pfam" id="PF13185">
    <property type="entry name" value="GAF_2"/>
    <property type="match status" value="1"/>
</dbReference>
<dbReference type="SMART" id="SM00052">
    <property type="entry name" value="EAL"/>
    <property type="match status" value="1"/>
</dbReference>
<dbReference type="EMBL" id="JAVXUR010000001">
    <property type="protein sequence ID" value="MDT8878881.1"/>
    <property type="molecule type" value="Genomic_DNA"/>
</dbReference>
<dbReference type="InterPro" id="IPR012226">
    <property type="entry name" value="Diguanyl_cyclase/Pdiesterase"/>
</dbReference>
<dbReference type="PIRSF" id="PIRSF005925">
    <property type="entry name" value="Dos"/>
    <property type="match status" value="1"/>
</dbReference>
<evidence type="ECO:0000259" key="2">
    <source>
        <dbReference type="PROSITE" id="PS50112"/>
    </source>
</evidence>
<feature type="compositionally biased region" description="Gly residues" evidence="1">
    <location>
        <begin position="868"/>
        <end position="877"/>
    </location>
</feature>
<dbReference type="Proteomes" id="UP001255917">
    <property type="component" value="Unassembled WGS sequence"/>
</dbReference>
<dbReference type="SMART" id="SM00065">
    <property type="entry name" value="GAF"/>
    <property type="match status" value="1"/>
</dbReference>
<dbReference type="PROSITE" id="PS50112">
    <property type="entry name" value="PAS"/>
    <property type="match status" value="2"/>
</dbReference>
<dbReference type="CDD" id="cd01949">
    <property type="entry name" value="GGDEF"/>
    <property type="match status" value="1"/>
</dbReference>
<dbReference type="InterPro" id="IPR001610">
    <property type="entry name" value="PAC"/>
</dbReference>
<evidence type="ECO:0000256" key="1">
    <source>
        <dbReference type="SAM" id="MobiDB-lite"/>
    </source>
</evidence>
<dbReference type="Pfam" id="PF00990">
    <property type="entry name" value="GGDEF"/>
    <property type="match status" value="1"/>
</dbReference>
<evidence type="ECO:0000259" key="5">
    <source>
        <dbReference type="PROSITE" id="PS50887"/>
    </source>
</evidence>
<dbReference type="InterPro" id="IPR013656">
    <property type="entry name" value="PAS_4"/>
</dbReference>
<name>A0ABU3NCH9_9GAMM</name>
<feature type="region of interest" description="Disordered" evidence="1">
    <location>
        <begin position="853"/>
        <end position="912"/>
    </location>
</feature>
<feature type="domain" description="PAS" evidence="2">
    <location>
        <begin position="297"/>
        <end position="370"/>
    </location>
</feature>
<dbReference type="NCBIfam" id="TIGR00254">
    <property type="entry name" value="GGDEF"/>
    <property type="match status" value="1"/>
</dbReference>
<feature type="domain" description="PAC" evidence="3">
    <location>
        <begin position="246"/>
        <end position="300"/>
    </location>
</feature>
<feature type="domain" description="GGDEF" evidence="5">
    <location>
        <begin position="457"/>
        <end position="590"/>
    </location>
</feature>
<feature type="domain" description="PAC" evidence="3">
    <location>
        <begin position="371"/>
        <end position="425"/>
    </location>
</feature>
<dbReference type="PANTHER" id="PTHR44757:SF2">
    <property type="entry name" value="BIOFILM ARCHITECTURE MAINTENANCE PROTEIN MBAA"/>
    <property type="match status" value="1"/>
</dbReference>
<reference evidence="7" key="1">
    <citation type="submission" date="2023-07" db="EMBL/GenBank/DDBJ databases">
        <title>Substrates and metabolic shifts associated with increased methane emissions in unrestored hypersaline salterns.</title>
        <authorList>
            <person name="Bueno De Mesquita C.P."/>
            <person name="Tringe S.G."/>
        </authorList>
    </citation>
    <scope>NUCLEOTIDE SEQUENCE [LARGE SCALE GENOMIC DNA]</scope>
    <source>
        <strain evidence="7">I4</strain>
    </source>
</reference>
<protein>
    <submittedName>
        <fullName evidence="6">EAL domain-containing protein</fullName>
    </submittedName>
</protein>
<accession>A0ABU3NCH9</accession>
<dbReference type="InterPro" id="IPR035919">
    <property type="entry name" value="EAL_sf"/>
</dbReference>
<sequence>MKDESVLLDEQLAVQELIARDTPLETTLAAIAGVVGRQLGDAQIAIMVFDPVTRTLDMVAGERFSAAFRQAAQRVPIDAPAGTCGAAAATRRIAITEHIPTDPRWQGLQALARAEGLAACWSVPMISARSDLLGTFATYYPTPQAPSEGEKARVRRAAGLVALAIERHRDRQARFEVEQRFRSLFTQHPDAVFEFDLDGRFISCNASATRITGFSEAWLKGQPYDRFVAAEELPAIDAAFARVCQGETQQHIYHSTDAEGRAYTLEVTNLPIVVDERVVGVYGVGRDITQRRQQEQQLRLLARGIDASRNGVIMADASLPDMPLVFVNETFQNITGYARDEVVGRNCRFLQGPDTDPETVTRLRLAVAQRSEIQVTLRNYRKDGSAFWNHLYLGPVLDDEGHCTHIIGIQQDVSRVREYEDRLAHQASHDSLTGLPNRQQFVSRLTQHFRRTCREEGFLALLYIDLDDFKPVNDGLGHHVGDRLLEQVAHRLTALLAQGDIASRLGSDEFAVLLTDVHCERDVLARAEAILSSLSRPFELEGHRLHISASIGIASSLDPPGHAAELLQYADLAMQEAKQQGRNTWQWYGDEVSILMSEHVEMRLELQEAIREGQFLLHYQPIVDAHTGAVRSVEALVRWKHPEKGMISPGLFIPLAEQTGQIVAIGRWVLQRACQDMAHLHAEGGPALQVAVNISPLQFRRAGFLAQVEQVLETTGWPADRLELEVTEGVLMSGTDRAIEVLNALRQRGVQVAIDDFGSGFSSLRYLRQLPISKVKLDRSFIHDITHNGDNAAIVQGVITMAHHLGLKVVAEGIEVPEQQRDLMDRECDLLQGFLFSRPVPLDQLTQLPMHLAPPRRDLPLTRPTGLYGQGGSGGSGSDAPATAPERQPRGHDQPGHGRGDGVVEHDANPAG</sequence>
<feature type="domain" description="PAS" evidence="2">
    <location>
        <begin position="177"/>
        <end position="247"/>
    </location>
</feature>
<dbReference type="InterPro" id="IPR035965">
    <property type="entry name" value="PAS-like_dom_sf"/>
</dbReference>
<keyword evidence="7" id="KW-1185">Reference proteome</keyword>
<dbReference type="PROSITE" id="PS50113">
    <property type="entry name" value="PAC"/>
    <property type="match status" value="2"/>
</dbReference>
<dbReference type="Pfam" id="PF00563">
    <property type="entry name" value="EAL"/>
    <property type="match status" value="1"/>
</dbReference>
<dbReference type="Gene3D" id="3.30.70.270">
    <property type="match status" value="1"/>
</dbReference>
<dbReference type="SUPFAM" id="SSF55781">
    <property type="entry name" value="GAF domain-like"/>
    <property type="match status" value="1"/>
</dbReference>
<dbReference type="Pfam" id="PF08448">
    <property type="entry name" value="PAS_4"/>
    <property type="match status" value="1"/>
</dbReference>
<dbReference type="InterPro" id="IPR001633">
    <property type="entry name" value="EAL_dom"/>
</dbReference>
<dbReference type="InterPro" id="IPR000014">
    <property type="entry name" value="PAS"/>
</dbReference>
<gene>
    <name evidence="6" type="ORF">RSO68_05315</name>
</gene>
<dbReference type="RefSeq" id="WP_315585708.1">
    <property type="nucleotide sequence ID" value="NZ_JAVXUR010000001.1"/>
</dbReference>
<dbReference type="InterPro" id="IPR000160">
    <property type="entry name" value="GGDEF_dom"/>
</dbReference>
<dbReference type="SUPFAM" id="SSF55073">
    <property type="entry name" value="Nucleotide cyclase"/>
    <property type="match status" value="1"/>
</dbReference>
<dbReference type="SUPFAM" id="SSF55785">
    <property type="entry name" value="PYP-like sensor domain (PAS domain)"/>
    <property type="match status" value="2"/>
</dbReference>
<dbReference type="CDD" id="cd00130">
    <property type="entry name" value="PAS"/>
    <property type="match status" value="2"/>
</dbReference>
<dbReference type="InterPro" id="IPR052155">
    <property type="entry name" value="Biofilm_reg_signaling"/>
</dbReference>
<dbReference type="InterPro" id="IPR043128">
    <property type="entry name" value="Rev_trsase/Diguanyl_cyclase"/>
</dbReference>
<dbReference type="InterPro" id="IPR000700">
    <property type="entry name" value="PAS-assoc_C"/>
</dbReference>
<dbReference type="Pfam" id="PF13426">
    <property type="entry name" value="PAS_9"/>
    <property type="match status" value="1"/>
</dbReference>
<dbReference type="SMART" id="SM00086">
    <property type="entry name" value="PAC"/>
    <property type="match status" value="2"/>
</dbReference>
<organism evidence="6 7">
    <name type="scientific">Halomonas saccharevitans</name>
    <dbReference type="NCBI Taxonomy" id="416872"/>
    <lineage>
        <taxon>Bacteria</taxon>
        <taxon>Pseudomonadati</taxon>
        <taxon>Pseudomonadota</taxon>
        <taxon>Gammaproteobacteria</taxon>
        <taxon>Oceanospirillales</taxon>
        <taxon>Halomonadaceae</taxon>
        <taxon>Halomonas</taxon>
    </lineage>
</organism>
<feature type="domain" description="EAL" evidence="4">
    <location>
        <begin position="599"/>
        <end position="853"/>
    </location>
</feature>
<proteinExistence type="predicted"/>
<dbReference type="SMART" id="SM00267">
    <property type="entry name" value="GGDEF"/>
    <property type="match status" value="1"/>
</dbReference>
<dbReference type="InterPro" id="IPR029787">
    <property type="entry name" value="Nucleotide_cyclase"/>
</dbReference>
<dbReference type="InterPro" id="IPR029016">
    <property type="entry name" value="GAF-like_dom_sf"/>
</dbReference>
<dbReference type="NCBIfam" id="TIGR00229">
    <property type="entry name" value="sensory_box"/>
    <property type="match status" value="2"/>
</dbReference>